<dbReference type="Gene3D" id="2.160.20.120">
    <property type="match status" value="1"/>
</dbReference>
<gene>
    <name evidence="2" type="ORF">FB473_000921</name>
</gene>
<name>A0ABX0SI18_9ACTN</name>
<proteinExistence type="predicted"/>
<accession>A0ABX0SI18</accession>
<evidence type="ECO:0000313" key="3">
    <source>
        <dbReference type="Proteomes" id="UP000749311"/>
    </source>
</evidence>
<dbReference type="PANTHER" id="PTHR35245">
    <property type="match status" value="1"/>
</dbReference>
<dbReference type="PANTHER" id="PTHR35245:SF2">
    <property type="entry name" value="DISINTEGRIN DOMAIN-CONTAINING PROTEIN"/>
    <property type="match status" value="1"/>
</dbReference>
<protein>
    <recommendedName>
        <fullName evidence="1">DUF7666 domain-containing protein</fullName>
    </recommendedName>
</protein>
<keyword evidence="3" id="KW-1185">Reference proteome</keyword>
<reference evidence="2 3" key="1">
    <citation type="submission" date="2020-02" db="EMBL/GenBank/DDBJ databases">
        <title>Sequencing the genomes of 1000 actinobacteria strains.</title>
        <authorList>
            <person name="Klenk H.-P."/>
        </authorList>
    </citation>
    <scope>NUCLEOTIDE SEQUENCE [LARGE SCALE GENOMIC DNA]</scope>
    <source>
        <strain evidence="2 3">DSM 19609</strain>
    </source>
</reference>
<dbReference type="SUPFAM" id="SSF69349">
    <property type="entry name" value="Phage fibre proteins"/>
    <property type="match status" value="1"/>
</dbReference>
<dbReference type="RefSeq" id="WP_243863472.1">
    <property type="nucleotide sequence ID" value="NZ_JAAMOZ010000001.1"/>
</dbReference>
<evidence type="ECO:0000259" key="1">
    <source>
        <dbReference type="Pfam" id="PF24703"/>
    </source>
</evidence>
<dbReference type="InterPro" id="IPR056083">
    <property type="entry name" value="DUF7666"/>
</dbReference>
<evidence type="ECO:0000313" key="2">
    <source>
        <dbReference type="EMBL" id="NIH56276.1"/>
    </source>
</evidence>
<organism evidence="2 3">
    <name type="scientific">Brooklawnia cerclae</name>
    <dbReference type="NCBI Taxonomy" id="349934"/>
    <lineage>
        <taxon>Bacteria</taxon>
        <taxon>Bacillati</taxon>
        <taxon>Actinomycetota</taxon>
        <taxon>Actinomycetes</taxon>
        <taxon>Propionibacteriales</taxon>
        <taxon>Propionibacteriaceae</taxon>
        <taxon>Brooklawnia</taxon>
    </lineage>
</organism>
<dbReference type="Pfam" id="PF24703">
    <property type="entry name" value="DUF7666"/>
    <property type="match status" value="1"/>
</dbReference>
<dbReference type="Proteomes" id="UP000749311">
    <property type="component" value="Unassembled WGS sequence"/>
</dbReference>
<dbReference type="EMBL" id="JAAMOZ010000001">
    <property type="protein sequence ID" value="NIH56276.1"/>
    <property type="molecule type" value="Genomic_DNA"/>
</dbReference>
<sequence>MSIITVTTQEELDKAFAEHGDDIDTTIVIKSPPGTWLTVSQDHSATVEASDSATVRASGSATVEASGSATVRAWDSATVEASDSATVEASGSATVRAWDSATVEASGSATVRAWDSATVEASDSATVEASGSATVRAWDSATVEASDSATVEASGSATVRAWDSATVEASDSATVEASGSATVRAWDSATVEASDSATVEASGSATVRAGKYVAVHRQSKTATVTGGVVIDTTDLDPTNIQDWLDYTGVTVDEQGLVHLYKAVDDNLTAGHNYVPTVYPIGGDVTPDEWRDNHQCGYGLHASPTPAQAHQHFWGATRFLEVTCPVADLRPIDWSKAKVPLLHVLREVDINGNEIIR</sequence>
<feature type="domain" description="DUF7666" evidence="1">
    <location>
        <begin position="258"/>
        <end position="350"/>
    </location>
</feature>
<comment type="caution">
    <text evidence="2">The sequence shown here is derived from an EMBL/GenBank/DDBJ whole genome shotgun (WGS) entry which is preliminary data.</text>
</comment>